<dbReference type="NCBIfam" id="TIGR02937">
    <property type="entry name" value="sigma70-ECF"/>
    <property type="match status" value="1"/>
</dbReference>
<feature type="region of interest" description="Disordered" evidence="7">
    <location>
        <begin position="167"/>
        <end position="189"/>
    </location>
</feature>
<dbReference type="PROSITE" id="PS01063">
    <property type="entry name" value="SIGMA70_ECF"/>
    <property type="match status" value="1"/>
</dbReference>
<dbReference type="InterPro" id="IPR007627">
    <property type="entry name" value="RNA_pol_sigma70_r2"/>
</dbReference>
<comment type="similarity">
    <text evidence="1 6">Belongs to the sigma-70 factor family. ECF subfamily.</text>
</comment>
<evidence type="ECO:0000256" key="2">
    <source>
        <dbReference type="ARBA" id="ARBA00023015"/>
    </source>
</evidence>
<dbReference type="Pfam" id="PF04542">
    <property type="entry name" value="Sigma70_r2"/>
    <property type="match status" value="1"/>
</dbReference>
<sequence length="189" mass="21819">MDRHKGRVYRTLYQVVGDANEAQDLAQEVFVKVFRSLSSYRGDAAFTTWLHRICLNLAFDWLRARKRRPLTVPLEPPPGCEEQRPTDLPSNEEGPEERTLREERRERLREAIGRLSPDYREVVLLYHFHHLSYQQIADRLGIPVRTVETRLYRARANLKRLLTSMEGGDRGELQRPAPAAGSLLGSGAR</sequence>
<dbReference type="PANTHER" id="PTHR43133:SF51">
    <property type="entry name" value="RNA POLYMERASE SIGMA FACTOR"/>
    <property type="match status" value="1"/>
</dbReference>
<dbReference type="InterPro" id="IPR000838">
    <property type="entry name" value="RNA_pol_sigma70_ECF_CS"/>
</dbReference>
<dbReference type="EMBL" id="JAGGLG010000009">
    <property type="protein sequence ID" value="MBP2018030.1"/>
    <property type="molecule type" value="Genomic_DNA"/>
</dbReference>
<name>A0ABS4JSS9_9FIRM</name>
<dbReference type="InterPro" id="IPR013249">
    <property type="entry name" value="RNA_pol_sigma70_r4_t2"/>
</dbReference>
<gene>
    <name evidence="10" type="ORF">J2Z79_001429</name>
</gene>
<dbReference type="CDD" id="cd06171">
    <property type="entry name" value="Sigma70_r4"/>
    <property type="match status" value="1"/>
</dbReference>
<evidence type="ECO:0000313" key="11">
    <source>
        <dbReference type="Proteomes" id="UP001519289"/>
    </source>
</evidence>
<organism evidence="10 11">
    <name type="scientific">Symbiobacterium terraclitae</name>
    <dbReference type="NCBI Taxonomy" id="557451"/>
    <lineage>
        <taxon>Bacteria</taxon>
        <taxon>Bacillati</taxon>
        <taxon>Bacillota</taxon>
        <taxon>Clostridia</taxon>
        <taxon>Eubacteriales</taxon>
        <taxon>Symbiobacteriaceae</taxon>
        <taxon>Symbiobacterium</taxon>
    </lineage>
</organism>
<evidence type="ECO:0000256" key="5">
    <source>
        <dbReference type="ARBA" id="ARBA00023163"/>
    </source>
</evidence>
<dbReference type="Proteomes" id="UP001519289">
    <property type="component" value="Unassembled WGS sequence"/>
</dbReference>
<dbReference type="Gene3D" id="1.10.1740.10">
    <property type="match status" value="1"/>
</dbReference>
<evidence type="ECO:0000256" key="1">
    <source>
        <dbReference type="ARBA" id="ARBA00010641"/>
    </source>
</evidence>
<dbReference type="InterPro" id="IPR036388">
    <property type="entry name" value="WH-like_DNA-bd_sf"/>
</dbReference>
<evidence type="ECO:0000256" key="6">
    <source>
        <dbReference type="RuleBase" id="RU000716"/>
    </source>
</evidence>
<dbReference type="Gene3D" id="1.10.10.10">
    <property type="entry name" value="Winged helix-like DNA-binding domain superfamily/Winged helix DNA-binding domain"/>
    <property type="match status" value="1"/>
</dbReference>
<keyword evidence="2 6" id="KW-0805">Transcription regulation</keyword>
<dbReference type="InterPro" id="IPR039425">
    <property type="entry name" value="RNA_pol_sigma-70-like"/>
</dbReference>
<dbReference type="InterPro" id="IPR014284">
    <property type="entry name" value="RNA_pol_sigma-70_dom"/>
</dbReference>
<evidence type="ECO:0000256" key="4">
    <source>
        <dbReference type="ARBA" id="ARBA00023125"/>
    </source>
</evidence>
<keyword evidence="11" id="KW-1185">Reference proteome</keyword>
<comment type="caution">
    <text evidence="10">The sequence shown here is derived from an EMBL/GenBank/DDBJ whole genome shotgun (WGS) entry which is preliminary data.</text>
</comment>
<evidence type="ECO:0000259" key="9">
    <source>
        <dbReference type="Pfam" id="PF08281"/>
    </source>
</evidence>
<dbReference type="PANTHER" id="PTHR43133">
    <property type="entry name" value="RNA POLYMERASE ECF-TYPE SIGMA FACTO"/>
    <property type="match status" value="1"/>
</dbReference>
<feature type="domain" description="RNA polymerase sigma-70 region 2" evidence="8">
    <location>
        <begin position="2"/>
        <end position="68"/>
    </location>
</feature>
<keyword evidence="5 6" id="KW-0804">Transcription</keyword>
<keyword evidence="3 6" id="KW-0731">Sigma factor</keyword>
<evidence type="ECO:0000256" key="7">
    <source>
        <dbReference type="SAM" id="MobiDB-lite"/>
    </source>
</evidence>
<dbReference type="SUPFAM" id="SSF88946">
    <property type="entry name" value="Sigma2 domain of RNA polymerase sigma factors"/>
    <property type="match status" value="1"/>
</dbReference>
<evidence type="ECO:0000256" key="3">
    <source>
        <dbReference type="ARBA" id="ARBA00023082"/>
    </source>
</evidence>
<proteinExistence type="inferred from homology"/>
<keyword evidence="4 6" id="KW-0238">DNA-binding</keyword>
<accession>A0ABS4JSS9</accession>
<evidence type="ECO:0000259" key="8">
    <source>
        <dbReference type="Pfam" id="PF04542"/>
    </source>
</evidence>
<feature type="domain" description="RNA polymerase sigma factor 70 region 4 type 2" evidence="9">
    <location>
        <begin position="105"/>
        <end position="158"/>
    </location>
</feature>
<evidence type="ECO:0000313" key="10">
    <source>
        <dbReference type="EMBL" id="MBP2018030.1"/>
    </source>
</evidence>
<dbReference type="SUPFAM" id="SSF88659">
    <property type="entry name" value="Sigma3 and sigma4 domains of RNA polymerase sigma factors"/>
    <property type="match status" value="1"/>
</dbReference>
<feature type="region of interest" description="Disordered" evidence="7">
    <location>
        <begin position="72"/>
        <end position="103"/>
    </location>
</feature>
<dbReference type="Pfam" id="PF08281">
    <property type="entry name" value="Sigma70_r4_2"/>
    <property type="match status" value="1"/>
</dbReference>
<reference evidence="10 11" key="1">
    <citation type="submission" date="2021-03" db="EMBL/GenBank/DDBJ databases">
        <title>Genomic Encyclopedia of Type Strains, Phase IV (KMG-IV): sequencing the most valuable type-strain genomes for metagenomic binning, comparative biology and taxonomic classification.</title>
        <authorList>
            <person name="Goeker M."/>
        </authorList>
    </citation>
    <scope>NUCLEOTIDE SEQUENCE [LARGE SCALE GENOMIC DNA]</scope>
    <source>
        <strain evidence="10 11">DSM 27138</strain>
    </source>
</reference>
<dbReference type="InterPro" id="IPR013324">
    <property type="entry name" value="RNA_pol_sigma_r3/r4-like"/>
</dbReference>
<protein>
    <recommendedName>
        <fullName evidence="6">RNA polymerase sigma factor</fullName>
    </recommendedName>
</protein>
<feature type="compositionally biased region" description="Low complexity" evidence="7">
    <location>
        <begin position="176"/>
        <end position="189"/>
    </location>
</feature>
<dbReference type="InterPro" id="IPR013325">
    <property type="entry name" value="RNA_pol_sigma_r2"/>
</dbReference>